<dbReference type="RefSeq" id="WP_207362667.1">
    <property type="nucleotide sequence ID" value="NZ_JAFMYV010000001.1"/>
</dbReference>
<dbReference type="AlphaFoldDB" id="A0A939K3G0"/>
<accession>A0A939K3G0</accession>
<name>A0A939K3G0_9BACT</name>
<evidence type="ECO:0000313" key="2">
    <source>
        <dbReference type="Proteomes" id="UP000664034"/>
    </source>
</evidence>
<gene>
    <name evidence="1" type="ORF">J2I47_00920</name>
</gene>
<dbReference type="EMBL" id="JAFMYV010000001">
    <property type="protein sequence ID" value="MBO0935096.1"/>
    <property type="molecule type" value="Genomic_DNA"/>
</dbReference>
<keyword evidence="2" id="KW-1185">Reference proteome</keyword>
<evidence type="ECO:0008006" key="3">
    <source>
        <dbReference type="Google" id="ProtNLM"/>
    </source>
</evidence>
<reference evidence="1" key="1">
    <citation type="submission" date="2021-03" db="EMBL/GenBank/DDBJ databases">
        <title>Fibrella sp. HMF5335 genome sequencing and assembly.</title>
        <authorList>
            <person name="Kang H."/>
            <person name="Kim H."/>
            <person name="Bae S."/>
            <person name="Joh K."/>
        </authorList>
    </citation>
    <scope>NUCLEOTIDE SEQUENCE</scope>
    <source>
        <strain evidence="1">HMF5335</strain>
    </source>
</reference>
<proteinExistence type="predicted"/>
<dbReference type="Proteomes" id="UP000664034">
    <property type="component" value="Unassembled WGS sequence"/>
</dbReference>
<sequence>MLDNTDLFHDEDRLFLGNIFGKSEGPIRQHFEKRLAELGINQTTALSILDIESRTLTGILDGTQKRLDFLALLKFAHFLNLSPEHVVSLLFKKLQTGFKDELEEYKVREFIVNNFDLNTLHKIGFLDSTTDFKHINERLISYFGYKSIFEYESEKFDSALSSSTKRKPKDKLTKNFWLKSARKNASKINNYFEYDRGKLFEYIPKLRWHSMNEEKGLYQAIRDLFKLGVTVIFEPYIDGMYVRGATFAVNDKPAIALTNYTNYYPSLWFALMHEIHHVLYDWELIQLESYHVSGALDLFSKEEVDADDFARSCLVPIEMMKDVVPYIGNSTFVREFAKANYIHPSIIYIFYCWDNQDKDKKVWGRFNEFIPNVSKAISALNGNPWQKRRSIKEITQQRQEEVFNGL</sequence>
<organism evidence="1 2">
    <name type="scientific">Fibrella rubiginis</name>
    <dbReference type="NCBI Taxonomy" id="2817060"/>
    <lineage>
        <taxon>Bacteria</taxon>
        <taxon>Pseudomonadati</taxon>
        <taxon>Bacteroidota</taxon>
        <taxon>Cytophagia</taxon>
        <taxon>Cytophagales</taxon>
        <taxon>Spirosomataceae</taxon>
        <taxon>Fibrella</taxon>
    </lineage>
</organism>
<comment type="caution">
    <text evidence="1">The sequence shown here is derived from an EMBL/GenBank/DDBJ whole genome shotgun (WGS) entry which is preliminary data.</text>
</comment>
<evidence type="ECO:0000313" key="1">
    <source>
        <dbReference type="EMBL" id="MBO0935096.1"/>
    </source>
</evidence>
<protein>
    <recommendedName>
        <fullName evidence="3">HTH cro/C1-type domain-containing protein</fullName>
    </recommendedName>
</protein>